<sequence length="143" mass="15371">MFVNKKNEKLQEQRGSSFNLIANGTEITGDINTSGDLRIDGQIIGDITCTAKLIIGENGEVNGNINCHSGEISGTVQGQIVAKEILQLNQSATIQGDIKAMRFVVEDGASINGRCTTSKSLSLPDHLPEVKLIGYEKKQAVTR</sequence>
<dbReference type="InterPro" id="IPR007607">
    <property type="entry name" value="BacA/B"/>
</dbReference>
<protein>
    <submittedName>
        <fullName evidence="2">Polymer-forming protein</fullName>
    </submittedName>
</protein>
<organism evidence="2 3">
    <name type="scientific">Parapedobacter koreensis</name>
    <dbReference type="NCBI Taxonomy" id="332977"/>
    <lineage>
        <taxon>Bacteria</taxon>
        <taxon>Pseudomonadati</taxon>
        <taxon>Bacteroidota</taxon>
        <taxon>Sphingobacteriia</taxon>
        <taxon>Sphingobacteriales</taxon>
        <taxon>Sphingobacteriaceae</taxon>
        <taxon>Parapedobacter</taxon>
    </lineage>
</organism>
<dbReference type="RefSeq" id="WP_090601905.1">
    <property type="nucleotide sequence ID" value="NZ_FNZR01000001.1"/>
</dbReference>
<dbReference type="AlphaFoldDB" id="A0A1H7F525"/>
<comment type="similarity">
    <text evidence="1">Belongs to the bactofilin family.</text>
</comment>
<reference evidence="3" key="1">
    <citation type="submission" date="2016-10" db="EMBL/GenBank/DDBJ databases">
        <authorList>
            <person name="Varghese N."/>
            <person name="Submissions S."/>
        </authorList>
    </citation>
    <scope>NUCLEOTIDE SEQUENCE [LARGE SCALE GENOMIC DNA]</scope>
    <source>
        <strain evidence="3">Jip14</strain>
    </source>
</reference>
<evidence type="ECO:0000256" key="1">
    <source>
        <dbReference type="ARBA" id="ARBA00044755"/>
    </source>
</evidence>
<dbReference type="STRING" id="332977.SAMN05421740_10182"/>
<dbReference type="Proteomes" id="UP000198916">
    <property type="component" value="Unassembled WGS sequence"/>
</dbReference>
<gene>
    <name evidence="2" type="ORF">SAMN05421740_10182</name>
</gene>
<dbReference type="OrthoDB" id="5432602at2"/>
<dbReference type="Pfam" id="PF04519">
    <property type="entry name" value="Bactofilin"/>
    <property type="match status" value="1"/>
</dbReference>
<keyword evidence="3" id="KW-1185">Reference proteome</keyword>
<dbReference type="PANTHER" id="PTHR35024">
    <property type="entry name" value="HYPOTHETICAL CYTOSOLIC PROTEIN"/>
    <property type="match status" value="1"/>
</dbReference>
<dbReference type="PANTHER" id="PTHR35024:SF4">
    <property type="entry name" value="POLYMER-FORMING CYTOSKELETAL PROTEIN"/>
    <property type="match status" value="1"/>
</dbReference>
<accession>A0A1H7F525</accession>
<evidence type="ECO:0000313" key="3">
    <source>
        <dbReference type="Proteomes" id="UP000198916"/>
    </source>
</evidence>
<dbReference type="EMBL" id="FNZR01000001">
    <property type="protein sequence ID" value="SEK18245.1"/>
    <property type="molecule type" value="Genomic_DNA"/>
</dbReference>
<proteinExistence type="inferred from homology"/>
<name>A0A1H7F525_9SPHI</name>
<evidence type="ECO:0000313" key="2">
    <source>
        <dbReference type="EMBL" id="SEK18245.1"/>
    </source>
</evidence>